<evidence type="ECO:0000256" key="1">
    <source>
        <dbReference type="ARBA" id="ARBA00001971"/>
    </source>
</evidence>
<keyword evidence="9" id="KW-0732">Signal</keyword>
<dbReference type="OrthoDB" id="2789670at2759"/>
<keyword evidence="3 7" id="KW-0479">Metal-binding</keyword>
<dbReference type="PRINTS" id="PR00385">
    <property type="entry name" value="P450"/>
</dbReference>
<feature type="binding site" description="axial binding residue" evidence="7">
    <location>
        <position position="428"/>
    </location>
    <ligand>
        <name>heme</name>
        <dbReference type="ChEBI" id="CHEBI:30413"/>
    </ligand>
    <ligandPart>
        <name>Fe</name>
        <dbReference type="ChEBI" id="CHEBI:18248"/>
    </ligandPart>
</feature>
<gene>
    <name evidence="11" type="primary">LOC111102252</name>
</gene>
<dbReference type="GO" id="GO:0020037">
    <property type="term" value="F:heme binding"/>
    <property type="evidence" value="ECO:0007669"/>
    <property type="project" value="InterPro"/>
</dbReference>
<dbReference type="Gene3D" id="1.10.630.10">
    <property type="entry name" value="Cytochrome P450"/>
    <property type="match status" value="1"/>
</dbReference>
<dbReference type="Proteomes" id="UP000694844">
    <property type="component" value="Chromosome 6"/>
</dbReference>
<feature type="chain" id="PRO_5034069660" evidence="9">
    <location>
        <begin position="18"/>
        <end position="482"/>
    </location>
</feature>
<evidence type="ECO:0000313" key="11">
    <source>
        <dbReference type="RefSeq" id="XP_022290626.1"/>
    </source>
</evidence>
<dbReference type="GO" id="GO:0005737">
    <property type="term" value="C:cytoplasm"/>
    <property type="evidence" value="ECO:0007669"/>
    <property type="project" value="TreeGrafter"/>
</dbReference>
<dbReference type="AlphaFoldDB" id="A0A8B8AH27"/>
<evidence type="ECO:0000256" key="3">
    <source>
        <dbReference type="ARBA" id="ARBA00022723"/>
    </source>
</evidence>
<dbReference type="PANTHER" id="PTHR24300:SF403">
    <property type="entry name" value="CYTOCHROME P450 306A1"/>
    <property type="match status" value="1"/>
</dbReference>
<evidence type="ECO:0000256" key="7">
    <source>
        <dbReference type="PIRSR" id="PIRSR602401-1"/>
    </source>
</evidence>
<dbReference type="GO" id="GO:0005506">
    <property type="term" value="F:iron ion binding"/>
    <property type="evidence" value="ECO:0007669"/>
    <property type="project" value="InterPro"/>
</dbReference>
<comment type="similarity">
    <text evidence="2 8">Belongs to the cytochrome P450 family.</text>
</comment>
<protein>
    <submittedName>
        <fullName evidence="11">Cytochrome P450 2C3-like isoform X1</fullName>
    </submittedName>
</protein>
<keyword evidence="5 7" id="KW-0408">Iron</keyword>
<keyword evidence="6 8" id="KW-0503">Monooxygenase</keyword>
<dbReference type="FunFam" id="1.10.630.10:FF:000036">
    <property type="entry name" value="CYtochrome P450 family"/>
    <property type="match status" value="1"/>
</dbReference>
<dbReference type="GeneID" id="111102252"/>
<evidence type="ECO:0000256" key="4">
    <source>
        <dbReference type="ARBA" id="ARBA00023002"/>
    </source>
</evidence>
<dbReference type="PRINTS" id="PR00463">
    <property type="entry name" value="EP450I"/>
</dbReference>
<comment type="cofactor">
    <cofactor evidence="1 7">
        <name>heme</name>
        <dbReference type="ChEBI" id="CHEBI:30413"/>
    </cofactor>
</comment>
<dbReference type="GO" id="GO:0008395">
    <property type="term" value="F:steroid hydroxylase activity"/>
    <property type="evidence" value="ECO:0007669"/>
    <property type="project" value="TreeGrafter"/>
</dbReference>
<dbReference type="InterPro" id="IPR050182">
    <property type="entry name" value="Cytochrome_P450_fam2"/>
</dbReference>
<evidence type="ECO:0000256" key="6">
    <source>
        <dbReference type="ARBA" id="ARBA00023033"/>
    </source>
</evidence>
<accession>A0A8B8AH27</accession>
<dbReference type="PROSITE" id="PS00086">
    <property type="entry name" value="CYTOCHROME_P450"/>
    <property type="match status" value="1"/>
</dbReference>
<dbReference type="Pfam" id="PF00067">
    <property type="entry name" value="p450"/>
    <property type="match status" value="1"/>
</dbReference>
<dbReference type="InterPro" id="IPR002401">
    <property type="entry name" value="Cyt_P450_E_grp-I"/>
</dbReference>
<reference evidence="11" key="1">
    <citation type="submission" date="2025-08" db="UniProtKB">
        <authorList>
            <consortium name="RefSeq"/>
        </authorList>
    </citation>
    <scope>IDENTIFICATION</scope>
    <source>
        <tissue evidence="11">Whole sample</tissue>
    </source>
</reference>
<dbReference type="GO" id="GO:0006805">
    <property type="term" value="P:xenobiotic metabolic process"/>
    <property type="evidence" value="ECO:0007669"/>
    <property type="project" value="TreeGrafter"/>
</dbReference>
<keyword evidence="7 8" id="KW-0349">Heme</keyword>
<organism evidence="10 11">
    <name type="scientific">Crassostrea virginica</name>
    <name type="common">Eastern oyster</name>
    <dbReference type="NCBI Taxonomy" id="6565"/>
    <lineage>
        <taxon>Eukaryota</taxon>
        <taxon>Metazoa</taxon>
        <taxon>Spiralia</taxon>
        <taxon>Lophotrochozoa</taxon>
        <taxon>Mollusca</taxon>
        <taxon>Bivalvia</taxon>
        <taxon>Autobranchia</taxon>
        <taxon>Pteriomorphia</taxon>
        <taxon>Ostreida</taxon>
        <taxon>Ostreoidea</taxon>
        <taxon>Ostreidae</taxon>
        <taxon>Crassostrea</taxon>
    </lineage>
</organism>
<dbReference type="InterPro" id="IPR001128">
    <property type="entry name" value="Cyt_P450"/>
</dbReference>
<sequence>MWVTVAIAVVLLALVWALTGRPKGLPPGPKCYPIIGNIGYFKSSETLQTQRKLGKKYGDIYTLMVFQKPMIIVQGYDNIRKLLVDHGEIFSDRPLTLSSAVINKGKGLVWSSGALWKEQRTFASTTLRKFGFGKRCLQTQIMEEVDCLMEKLEKFGSKPFDIQDTLNASVSNVICSFLFGKRFEYEDSTFKRLITLLHNLFTTTNVSSPVVIFPVLRFLPMFKVTTIRKIVNDIYEFIKEKIEEHRQNFDESNINDFIDAFLLEQTKKVENSTFTDEQLIITIKEFFAAGTETTSTTLRWALLFLIHHPDWQTKLQRDIDEVIGQGHPTMEHKDQLPSVEAFTLEVQRLANVTPHAAPHAPTEDFYYKGYFIPKGTFMIISLDSVMNDPNIFPEPHKFNPERFLNDRGVCGGEQKDKLLPFSAGRRVCLGESLAKMELFLFLTRFLQKFRIKPENPDCVPPLEGTLGLTNFPKSYNLILLKR</sequence>
<dbReference type="GO" id="GO:0016712">
    <property type="term" value="F:oxidoreductase activity, acting on paired donors, with incorporation or reduction of molecular oxygen, reduced flavin or flavoprotein as one donor, and incorporation of one atom of oxygen"/>
    <property type="evidence" value="ECO:0007669"/>
    <property type="project" value="TreeGrafter"/>
</dbReference>
<keyword evidence="10" id="KW-1185">Reference proteome</keyword>
<dbReference type="RefSeq" id="XP_022290626.1">
    <property type="nucleotide sequence ID" value="XM_022434918.1"/>
</dbReference>
<name>A0A8B8AH27_CRAVI</name>
<dbReference type="InterPro" id="IPR036396">
    <property type="entry name" value="Cyt_P450_sf"/>
</dbReference>
<dbReference type="KEGG" id="cvn:111102252"/>
<evidence type="ECO:0000256" key="2">
    <source>
        <dbReference type="ARBA" id="ARBA00010617"/>
    </source>
</evidence>
<keyword evidence="4 8" id="KW-0560">Oxidoreductase</keyword>
<dbReference type="SUPFAM" id="SSF48264">
    <property type="entry name" value="Cytochrome P450"/>
    <property type="match status" value="1"/>
</dbReference>
<feature type="signal peptide" evidence="9">
    <location>
        <begin position="1"/>
        <end position="17"/>
    </location>
</feature>
<evidence type="ECO:0000256" key="8">
    <source>
        <dbReference type="RuleBase" id="RU000461"/>
    </source>
</evidence>
<evidence type="ECO:0000256" key="5">
    <source>
        <dbReference type="ARBA" id="ARBA00023004"/>
    </source>
</evidence>
<proteinExistence type="inferred from homology"/>
<evidence type="ECO:0000313" key="10">
    <source>
        <dbReference type="Proteomes" id="UP000694844"/>
    </source>
</evidence>
<dbReference type="InterPro" id="IPR017972">
    <property type="entry name" value="Cyt_P450_CS"/>
</dbReference>
<evidence type="ECO:0000256" key="9">
    <source>
        <dbReference type="SAM" id="SignalP"/>
    </source>
</evidence>
<dbReference type="PANTHER" id="PTHR24300">
    <property type="entry name" value="CYTOCHROME P450 508A4-RELATED"/>
    <property type="match status" value="1"/>
</dbReference>
<dbReference type="GO" id="GO:0006082">
    <property type="term" value="P:organic acid metabolic process"/>
    <property type="evidence" value="ECO:0007669"/>
    <property type="project" value="TreeGrafter"/>
</dbReference>